<keyword evidence="2" id="KW-1133">Transmembrane helix</keyword>
<feature type="region of interest" description="Disordered" evidence="1">
    <location>
        <begin position="34"/>
        <end position="119"/>
    </location>
</feature>
<evidence type="ECO:0000256" key="3">
    <source>
        <dbReference type="SAM" id="SignalP"/>
    </source>
</evidence>
<dbReference type="AlphaFoldDB" id="A0A9W9WFH8"/>
<dbReference type="InterPro" id="IPR056634">
    <property type="entry name" value="DUF7732"/>
</dbReference>
<dbReference type="PANTHER" id="PTHR42091">
    <property type="entry name" value="CONSERVED GLYCINE-RICH PROTEIN (AFU_ORTHOLOGUE AFUA_7G02440)"/>
    <property type="match status" value="1"/>
</dbReference>
<evidence type="ECO:0000313" key="5">
    <source>
        <dbReference type="EMBL" id="KAJ5457146.1"/>
    </source>
</evidence>
<sequence>MKFTWATTLLLLSTRVASLTIPQTESTDLIERDVDSLDSQDSIQDSIQDPSDITTLEKRRGGGGGRGGGGSSGGSSGGRTGSSGTSGSSGSSGSRGGSTSNVGGTSRGGSGTRPTYGGGSYYAGGARTPYKSGSRSAGGIAPYLLGGAALGFFPGLWLYGAYAYPYSHHYNYYNDDAHKNESLPIVCVCQEYSECGCDNNDNRTYYESHFNGTVPKNSSLVRVVDVNGTQTIYINGTLANGTTAPDRSTSTSSASGPVAMVLHASGYWVTVAVVVAAVWGF</sequence>
<keyword evidence="2" id="KW-0812">Transmembrane</keyword>
<organism evidence="5 6">
    <name type="scientific">Penicillium desertorum</name>
    <dbReference type="NCBI Taxonomy" id="1303715"/>
    <lineage>
        <taxon>Eukaryota</taxon>
        <taxon>Fungi</taxon>
        <taxon>Dikarya</taxon>
        <taxon>Ascomycota</taxon>
        <taxon>Pezizomycotina</taxon>
        <taxon>Eurotiomycetes</taxon>
        <taxon>Eurotiomycetidae</taxon>
        <taxon>Eurotiales</taxon>
        <taxon>Aspergillaceae</taxon>
        <taxon>Penicillium</taxon>
    </lineage>
</organism>
<proteinExistence type="predicted"/>
<evidence type="ECO:0000256" key="2">
    <source>
        <dbReference type="SAM" id="Phobius"/>
    </source>
</evidence>
<accession>A0A9W9WFH8</accession>
<dbReference type="Pfam" id="PF24866">
    <property type="entry name" value="DUF7732"/>
    <property type="match status" value="1"/>
</dbReference>
<feature type="compositionally biased region" description="Gly residues" evidence="1">
    <location>
        <begin position="62"/>
        <end position="81"/>
    </location>
</feature>
<reference evidence="5" key="2">
    <citation type="journal article" date="2023" name="IMA Fungus">
        <title>Comparative genomic study of the Penicillium genus elucidates a diverse pangenome and 15 lateral gene transfer events.</title>
        <authorList>
            <person name="Petersen C."/>
            <person name="Sorensen T."/>
            <person name="Nielsen M.R."/>
            <person name="Sondergaard T.E."/>
            <person name="Sorensen J.L."/>
            <person name="Fitzpatrick D.A."/>
            <person name="Frisvad J.C."/>
            <person name="Nielsen K.L."/>
        </authorList>
    </citation>
    <scope>NUCLEOTIDE SEQUENCE</scope>
    <source>
        <strain evidence="5">IBT 17660</strain>
    </source>
</reference>
<feature type="chain" id="PRO_5040989217" description="DUF7732 domain-containing protein" evidence="3">
    <location>
        <begin position="19"/>
        <end position="281"/>
    </location>
</feature>
<keyword evidence="6" id="KW-1185">Reference proteome</keyword>
<dbReference type="Proteomes" id="UP001147760">
    <property type="component" value="Unassembled WGS sequence"/>
</dbReference>
<feature type="signal peptide" evidence="3">
    <location>
        <begin position="1"/>
        <end position="18"/>
    </location>
</feature>
<evidence type="ECO:0000259" key="4">
    <source>
        <dbReference type="Pfam" id="PF24866"/>
    </source>
</evidence>
<dbReference type="PANTHER" id="PTHR42091:SF1">
    <property type="entry name" value="CONSERVED GLYCINE-RICH PROTEIN (AFU_ORTHOLOGUE AFUA_7G02440)"/>
    <property type="match status" value="1"/>
</dbReference>
<keyword evidence="3" id="KW-0732">Signal</keyword>
<dbReference type="EMBL" id="JAPWDO010000009">
    <property type="protein sequence ID" value="KAJ5457146.1"/>
    <property type="molecule type" value="Genomic_DNA"/>
</dbReference>
<reference evidence="5" key="1">
    <citation type="submission" date="2022-12" db="EMBL/GenBank/DDBJ databases">
        <authorList>
            <person name="Petersen C."/>
        </authorList>
    </citation>
    <scope>NUCLEOTIDE SEQUENCE</scope>
    <source>
        <strain evidence="5">IBT 17660</strain>
    </source>
</reference>
<evidence type="ECO:0000256" key="1">
    <source>
        <dbReference type="SAM" id="MobiDB-lite"/>
    </source>
</evidence>
<evidence type="ECO:0000313" key="6">
    <source>
        <dbReference type="Proteomes" id="UP001147760"/>
    </source>
</evidence>
<feature type="compositionally biased region" description="Gly residues" evidence="1">
    <location>
        <begin position="105"/>
        <end position="119"/>
    </location>
</feature>
<feature type="domain" description="DUF7732" evidence="4">
    <location>
        <begin position="121"/>
        <end position="242"/>
    </location>
</feature>
<gene>
    <name evidence="5" type="ORF">N7530_012420</name>
</gene>
<dbReference type="OrthoDB" id="5425547at2759"/>
<comment type="caution">
    <text evidence="5">The sequence shown here is derived from an EMBL/GenBank/DDBJ whole genome shotgun (WGS) entry which is preliminary data.</text>
</comment>
<feature type="compositionally biased region" description="Low complexity" evidence="1">
    <location>
        <begin position="82"/>
        <end position="104"/>
    </location>
</feature>
<protein>
    <recommendedName>
        <fullName evidence="4">DUF7732 domain-containing protein</fullName>
    </recommendedName>
</protein>
<feature type="transmembrane region" description="Helical" evidence="2">
    <location>
        <begin position="258"/>
        <end position="279"/>
    </location>
</feature>
<keyword evidence="2" id="KW-0472">Membrane</keyword>
<name>A0A9W9WFH8_9EURO</name>
<feature type="compositionally biased region" description="Low complexity" evidence="1">
    <location>
        <begin position="37"/>
        <end position="53"/>
    </location>
</feature>